<accession>A0A396JS16</accession>
<dbReference type="AlphaFoldDB" id="A0A396JS16"/>
<proteinExistence type="predicted"/>
<gene>
    <name evidence="1" type="ORF">MtrunA17_Chr1g0195371</name>
</gene>
<sequence length="114" mass="13861">MSHTRHVFDEKWPRVKNILRRRKRRVFSIQFKFSNSQRITIQTTATLRRFKEIIQRKSRRSNTNREIKIITFPNNFKNIHPEEHHFDTYTPEIAFEGDKECLVGHEKCSVYGTR</sequence>
<protein>
    <submittedName>
        <fullName evidence="1">Uncharacterized protein</fullName>
    </submittedName>
</protein>
<evidence type="ECO:0000313" key="1">
    <source>
        <dbReference type="EMBL" id="RHN81100.1"/>
    </source>
</evidence>
<dbReference type="Proteomes" id="UP000265566">
    <property type="component" value="Chromosome 1"/>
</dbReference>
<name>A0A396JS16_MEDTR</name>
<dbReference type="Gramene" id="rna5097">
    <property type="protein sequence ID" value="RHN81100.1"/>
    <property type="gene ID" value="gene5097"/>
</dbReference>
<dbReference type="EMBL" id="PSQE01000001">
    <property type="protein sequence ID" value="RHN81100.1"/>
    <property type="molecule type" value="Genomic_DNA"/>
</dbReference>
<comment type="caution">
    <text evidence="1">The sequence shown here is derived from an EMBL/GenBank/DDBJ whole genome shotgun (WGS) entry which is preliminary data.</text>
</comment>
<reference evidence="1" key="1">
    <citation type="journal article" date="2018" name="Nat. Plants">
        <title>Whole-genome landscape of Medicago truncatula symbiotic genes.</title>
        <authorList>
            <person name="Pecrix Y."/>
            <person name="Gamas P."/>
            <person name="Carrere S."/>
        </authorList>
    </citation>
    <scope>NUCLEOTIDE SEQUENCE</scope>
    <source>
        <tissue evidence="1">Leaves</tissue>
    </source>
</reference>
<organism evidence="1">
    <name type="scientific">Medicago truncatula</name>
    <name type="common">Barrel medic</name>
    <name type="synonym">Medicago tribuloides</name>
    <dbReference type="NCBI Taxonomy" id="3880"/>
    <lineage>
        <taxon>Eukaryota</taxon>
        <taxon>Viridiplantae</taxon>
        <taxon>Streptophyta</taxon>
        <taxon>Embryophyta</taxon>
        <taxon>Tracheophyta</taxon>
        <taxon>Spermatophyta</taxon>
        <taxon>Magnoliopsida</taxon>
        <taxon>eudicotyledons</taxon>
        <taxon>Gunneridae</taxon>
        <taxon>Pentapetalae</taxon>
        <taxon>rosids</taxon>
        <taxon>fabids</taxon>
        <taxon>Fabales</taxon>
        <taxon>Fabaceae</taxon>
        <taxon>Papilionoideae</taxon>
        <taxon>50 kb inversion clade</taxon>
        <taxon>NPAAA clade</taxon>
        <taxon>Hologalegina</taxon>
        <taxon>IRL clade</taxon>
        <taxon>Trifolieae</taxon>
        <taxon>Medicago</taxon>
    </lineage>
</organism>